<keyword evidence="1" id="KW-0808">Transferase</keyword>
<protein>
    <submittedName>
        <fullName evidence="1">Glycosyltransferase</fullName>
    </submittedName>
</protein>
<dbReference type="SUPFAM" id="SSF53756">
    <property type="entry name" value="UDP-Glycosyltransferase/glycogen phosphorylase"/>
    <property type="match status" value="1"/>
</dbReference>
<evidence type="ECO:0000313" key="1">
    <source>
        <dbReference type="EMBL" id="RLQ88863.1"/>
    </source>
</evidence>
<comment type="caution">
    <text evidence="1">The sequence shown here is derived from an EMBL/GenBank/DDBJ whole genome shotgun (WGS) entry which is preliminary data.</text>
</comment>
<sequence length="338" mass="37551">MIRAVTHLIDDASFGGINRMLEHMAAAPALARRHQHRIERVRRGQLSPPSLSTDVIVSHLSISWANLPLLTALRAIYPNHPIIHVEHSYCERFVTANVDVRGRFDTLMKTAYSLFDKVVAVSEAQAGWMRRRDYCGGSRLETVPSCADLSSFFELPDREPGKTITIGAIGRFSEQKGFDILIDAFRESRRQDLHLSLFGDGPDRGRLTAMADDHPRIAFHGYLADTATAVRHCDLIAMPSRWEPYGLVALESMAAGRPLLCPRIDGLNDHIKSGATDIGENSVDGWRAFFETFDAHALAQRGSHLRDVARNAENRFAHGWNSLLDNVVGSNSDFAQAA</sequence>
<dbReference type="RefSeq" id="WP_121645831.1">
    <property type="nucleotide sequence ID" value="NZ_RCWN01000001.1"/>
</dbReference>
<proteinExistence type="predicted"/>
<dbReference type="Proteomes" id="UP000281094">
    <property type="component" value="Unassembled WGS sequence"/>
</dbReference>
<name>A0A3L7JDW3_9HYPH</name>
<keyword evidence="2" id="KW-1185">Reference proteome</keyword>
<dbReference type="AlphaFoldDB" id="A0A3L7JDW3"/>
<evidence type="ECO:0000313" key="2">
    <source>
        <dbReference type="Proteomes" id="UP000281094"/>
    </source>
</evidence>
<accession>A0A3L7JDW3</accession>
<dbReference type="PANTHER" id="PTHR45947:SF3">
    <property type="entry name" value="SULFOQUINOVOSYL TRANSFERASE SQD2"/>
    <property type="match status" value="1"/>
</dbReference>
<organism evidence="1 2">
    <name type="scientific">Notoacmeibacter ruber</name>
    <dbReference type="NCBI Taxonomy" id="2670375"/>
    <lineage>
        <taxon>Bacteria</taxon>
        <taxon>Pseudomonadati</taxon>
        <taxon>Pseudomonadota</taxon>
        <taxon>Alphaproteobacteria</taxon>
        <taxon>Hyphomicrobiales</taxon>
        <taxon>Notoacmeibacteraceae</taxon>
        <taxon>Notoacmeibacter</taxon>
    </lineage>
</organism>
<dbReference type="GO" id="GO:0016757">
    <property type="term" value="F:glycosyltransferase activity"/>
    <property type="evidence" value="ECO:0007669"/>
    <property type="project" value="TreeGrafter"/>
</dbReference>
<dbReference type="PANTHER" id="PTHR45947">
    <property type="entry name" value="SULFOQUINOVOSYL TRANSFERASE SQD2"/>
    <property type="match status" value="1"/>
</dbReference>
<dbReference type="InterPro" id="IPR050194">
    <property type="entry name" value="Glycosyltransferase_grp1"/>
</dbReference>
<dbReference type="EMBL" id="RCWN01000001">
    <property type="protein sequence ID" value="RLQ88863.1"/>
    <property type="molecule type" value="Genomic_DNA"/>
</dbReference>
<dbReference type="Pfam" id="PF13692">
    <property type="entry name" value="Glyco_trans_1_4"/>
    <property type="match status" value="1"/>
</dbReference>
<dbReference type="Gene3D" id="3.40.50.2000">
    <property type="entry name" value="Glycogen Phosphorylase B"/>
    <property type="match status" value="2"/>
</dbReference>
<dbReference type="CDD" id="cd03801">
    <property type="entry name" value="GT4_PimA-like"/>
    <property type="match status" value="1"/>
</dbReference>
<gene>
    <name evidence="1" type="ORF">D8780_12155</name>
</gene>
<reference evidence="1 2" key="1">
    <citation type="submission" date="2018-10" db="EMBL/GenBank/DDBJ databases">
        <title>Notoacmeibacter sp. M2BS9Y-3-1, whole genome shotgun sequence.</title>
        <authorList>
            <person name="Tuo L."/>
        </authorList>
    </citation>
    <scope>NUCLEOTIDE SEQUENCE [LARGE SCALE GENOMIC DNA]</scope>
    <source>
        <strain evidence="1 2">M2BS9Y-3-1</strain>
    </source>
</reference>